<evidence type="ECO:0000256" key="1">
    <source>
        <dbReference type="ARBA" id="ARBA00023015"/>
    </source>
</evidence>
<dbReference type="InterPro" id="IPR050679">
    <property type="entry name" value="Bact_HTH_transcr_reg"/>
</dbReference>
<dbReference type="RefSeq" id="WP_007744184.1">
    <property type="nucleotide sequence ID" value="NZ_CM001398.1"/>
</dbReference>
<evidence type="ECO:0000313" key="6">
    <source>
        <dbReference type="Proteomes" id="UP000004959"/>
    </source>
</evidence>
<keyword evidence="1" id="KW-0805">Transcription regulation</keyword>
<dbReference type="InterPro" id="IPR011663">
    <property type="entry name" value="UTRA"/>
</dbReference>
<dbReference type="EMBL" id="AFVZ01000001">
    <property type="protein sequence ID" value="EHN58135.1"/>
    <property type="molecule type" value="Genomic_DNA"/>
</dbReference>
<dbReference type="HOGENOM" id="CLU_063236_5_1_9"/>
<evidence type="ECO:0000259" key="4">
    <source>
        <dbReference type="PROSITE" id="PS50949"/>
    </source>
</evidence>
<protein>
    <submittedName>
        <fullName evidence="5">Transcriptional regulator</fullName>
    </submittedName>
</protein>
<dbReference type="Proteomes" id="UP000004959">
    <property type="component" value="Chromosome"/>
</dbReference>
<dbReference type="STRING" id="336988.NT96_03250"/>
<dbReference type="Gene3D" id="1.10.10.10">
    <property type="entry name" value="Winged helix-like DNA-binding domain superfamily/Winged helix DNA-binding domain"/>
    <property type="match status" value="1"/>
</dbReference>
<comment type="caution">
    <text evidence="5">The sequence shown here is derived from an EMBL/GenBank/DDBJ whole genome shotgun (WGS) entry which is preliminary data.</text>
</comment>
<dbReference type="Pfam" id="PF07702">
    <property type="entry name" value="UTRA"/>
    <property type="match status" value="1"/>
</dbReference>
<feature type="domain" description="HTH gntR-type" evidence="4">
    <location>
        <begin position="7"/>
        <end position="76"/>
    </location>
</feature>
<dbReference type="Gene3D" id="3.40.1410.10">
    <property type="entry name" value="Chorismate lyase-like"/>
    <property type="match status" value="1"/>
</dbReference>
<evidence type="ECO:0000256" key="2">
    <source>
        <dbReference type="ARBA" id="ARBA00023125"/>
    </source>
</evidence>
<dbReference type="SUPFAM" id="SSF64288">
    <property type="entry name" value="Chorismate lyase-like"/>
    <property type="match status" value="1"/>
</dbReference>
<keyword evidence="3" id="KW-0804">Transcription</keyword>
<dbReference type="InterPro" id="IPR036388">
    <property type="entry name" value="WH-like_DNA-bd_sf"/>
</dbReference>
<dbReference type="SUPFAM" id="SSF46785">
    <property type="entry name" value="Winged helix' DNA-binding domain"/>
    <property type="match status" value="1"/>
</dbReference>
<accession>G9WIJ6</accession>
<evidence type="ECO:0000256" key="3">
    <source>
        <dbReference type="ARBA" id="ARBA00023163"/>
    </source>
</evidence>
<reference evidence="5 6" key="1">
    <citation type="journal article" date="2012" name="PLoS ONE">
        <title>Functional divergence in the genus oenococcus as predicted by genome sequencing of the newly-described species, Oenococcus kitaharae.</title>
        <authorList>
            <person name="Borneman A.R."/>
            <person name="McCarthy J.M."/>
            <person name="Chambers P.J."/>
            <person name="Bartowsky E.J."/>
        </authorList>
    </citation>
    <scope>NUCLEOTIDE SEQUENCE [LARGE SCALE GENOMIC DNA]</scope>
    <source>
        <strain evidence="6">DSM17330</strain>
    </source>
</reference>
<keyword evidence="2" id="KW-0238">DNA-binding</keyword>
<evidence type="ECO:0000313" key="5">
    <source>
        <dbReference type="EMBL" id="EHN58135.1"/>
    </source>
</evidence>
<dbReference type="CDD" id="cd07377">
    <property type="entry name" value="WHTH_GntR"/>
    <property type="match status" value="1"/>
</dbReference>
<dbReference type="PANTHER" id="PTHR44846:SF4">
    <property type="entry name" value="HTH GNTR-TYPE DOMAIN-CONTAINING PROTEIN"/>
    <property type="match status" value="1"/>
</dbReference>
<dbReference type="AlphaFoldDB" id="G9WIJ6"/>
<gene>
    <name evidence="5" type="ORF">OKIT_0006</name>
</gene>
<keyword evidence="6" id="KW-1185">Reference proteome</keyword>
<proteinExistence type="predicted"/>
<dbReference type="OrthoDB" id="2308695at2"/>
<dbReference type="PANTHER" id="PTHR44846">
    <property type="entry name" value="MANNOSYL-D-GLYCERATE TRANSPORT/METABOLISM SYSTEM REPRESSOR MNGR-RELATED"/>
    <property type="match status" value="1"/>
</dbReference>
<dbReference type="GO" id="GO:0045892">
    <property type="term" value="P:negative regulation of DNA-templated transcription"/>
    <property type="evidence" value="ECO:0007669"/>
    <property type="project" value="TreeGrafter"/>
</dbReference>
<dbReference type="GO" id="GO:0003677">
    <property type="term" value="F:DNA binding"/>
    <property type="evidence" value="ECO:0007669"/>
    <property type="project" value="UniProtKB-KW"/>
</dbReference>
<dbReference type="PROSITE" id="PS50949">
    <property type="entry name" value="HTH_GNTR"/>
    <property type="match status" value="1"/>
</dbReference>
<dbReference type="eggNOG" id="COG2188">
    <property type="taxonomic scope" value="Bacteria"/>
</dbReference>
<dbReference type="SMART" id="SM00345">
    <property type="entry name" value="HTH_GNTR"/>
    <property type="match status" value="1"/>
</dbReference>
<dbReference type="GO" id="GO:0003700">
    <property type="term" value="F:DNA-binding transcription factor activity"/>
    <property type="evidence" value="ECO:0007669"/>
    <property type="project" value="InterPro"/>
</dbReference>
<organism evidence="5 6">
    <name type="scientific">Oenococcus kitaharae DSM 17330</name>
    <dbReference type="NCBI Taxonomy" id="1045004"/>
    <lineage>
        <taxon>Bacteria</taxon>
        <taxon>Bacillati</taxon>
        <taxon>Bacillota</taxon>
        <taxon>Bacilli</taxon>
        <taxon>Lactobacillales</taxon>
        <taxon>Lactobacillaceae</taxon>
        <taxon>Oenococcus</taxon>
    </lineage>
</organism>
<dbReference type="SMART" id="SM00866">
    <property type="entry name" value="UTRA"/>
    <property type="match status" value="1"/>
</dbReference>
<dbReference type="InterPro" id="IPR028978">
    <property type="entry name" value="Chorismate_lyase_/UTRA_dom_sf"/>
</dbReference>
<dbReference type="InterPro" id="IPR000524">
    <property type="entry name" value="Tscrpt_reg_HTH_GntR"/>
</dbReference>
<dbReference type="PATRIC" id="fig|1045004.4.peg.7"/>
<sequence>MTQQISSLDTAALVKKMTAEIQKGRIGDHSRKLASEPELMARYDVTRYTLRQALSQLASMGYTYQAHGIGTFIRPRRNSHTITMQNKVNLAEELSRQAHRLETKKAHQRTISLREAEFLPIGCELPADTRLIEVKRFRTLDGAPYLLECSYYLADVVGMIPENALYGSLFDFLGSQAAIKPGFLDEIISADTLSEHEANFFHLSQGAPALVVRDDSYLNSGQLFAFSKLKYNCENTQLFMFKKLS</sequence>
<dbReference type="PRINTS" id="PR00035">
    <property type="entry name" value="HTHGNTR"/>
</dbReference>
<dbReference type="Pfam" id="PF00392">
    <property type="entry name" value="GntR"/>
    <property type="match status" value="1"/>
</dbReference>
<dbReference type="InterPro" id="IPR036390">
    <property type="entry name" value="WH_DNA-bd_sf"/>
</dbReference>
<name>G9WIJ6_9LACO</name>